<organism evidence="2 3">
    <name type="scientific">Acinetobacter modestus</name>
    <dbReference type="NCBI Taxonomy" id="1776740"/>
    <lineage>
        <taxon>Bacteria</taxon>
        <taxon>Pseudomonadati</taxon>
        <taxon>Pseudomonadota</taxon>
        <taxon>Gammaproteobacteria</taxon>
        <taxon>Moraxellales</taxon>
        <taxon>Moraxellaceae</taxon>
        <taxon>Acinetobacter</taxon>
    </lineage>
</organism>
<evidence type="ECO:0000259" key="1">
    <source>
        <dbReference type="Pfam" id="PF07157"/>
    </source>
</evidence>
<reference evidence="2 3" key="1">
    <citation type="submission" date="2013-02" db="EMBL/GenBank/DDBJ databases">
        <title>The Genome Sequence of Acinetobacter sp. ANC 3862.</title>
        <authorList>
            <consortium name="The Broad Institute Genome Sequencing Platform"/>
            <consortium name="The Broad Institute Genome Sequencing Center for Infectious Disease"/>
            <person name="Cerqueira G."/>
            <person name="Feldgarden M."/>
            <person name="Courvalin P."/>
            <person name="Perichon B."/>
            <person name="Grillot-Courvalin C."/>
            <person name="Clermont D."/>
            <person name="Rocha E."/>
            <person name="Yoon E.-J."/>
            <person name="Nemec A."/>
            <person name="Walker B."/>
            <person name="Young S.K."/>
            <person name="Zeng Q."/>
            <person name="Gargeya S."/>
            <person name="Fitzgerald M."/>
            <person name="Haas B."/>
            <person name="Abouelleil A."/>
            <person name="Alvarado L."/>
            <person name="Arachchi H.M."/>
            <person name="Berlin A.M."/>
            <person name="Chapman S.B."/>
            <person name="Dewar J."/>
            <person name="Goldberg J."/>
            <person name="Griggs A."/>
            <person name="Gujja S."/>
            <person name="Hansen M."/>
            <person name="Howarth C."/>
            <person name="Imamovic A."/>
            <person name="Larimer J."/>
            <person name="McCowan C."/>
            <person name="Murphy C."/>
            <person name="Neiman D."/>
            <person name="Pearson M."/>
            <person name="Priest M."/>
            <person name="Roberts A."/>
            <person name="Saif S."/>
            <person name="Shea T."/>
            <person name="Sisk P."/>
            <person name="Sykes S."/>
            <person name="Wortman J."/>
            <person name="Nusbaum C."/>
            <person name="Birren B."/>
        </authorList>
    </citation>
    <scope>NUCLEOTIDE SEQUENCE [LARGE SCALE GENOMIC DNA]</scope>
    <source>
        <strain evidence="2 3">ANC 3862</strain>
    </source>
</reference>
<dbReference type="InterPro" id="IPR009826">
    <property type="entry name" value="DNA_circ_N"/>
</dbReference>
<dbReference type="eggNOG" id="COG4228">
    <property type="taxonomic scope" value="Bacteria"/>
</dbReference>
<gene>
    <name evidence="2" type="ORF">F900_01866</name>
</gene>
<accession>N9NDG3</accession>
<dbReference type="STRING" id="1217705.F900_01866"/>
<dbReference type="EMBL" id="APRP01000018">
    <property type="protein sequence ID" value="ENX00882.1"/>
    <property type="molecule type" value="Genomic_DNA"/>
</dbReference>
<name>N9NDG3_9GAMM</name>
<comment type="caution">
    <text evidence="2">The sequence shown here is derived from an EMBL/GenBank/DDBJ whole genome shotgun (WGS) entry which is preliminary data.</text>
</comment>
<sequence>MFEAREIIPSSKIDLLKTPFFKDLQPAKWRNLPFGVSSVALSLGRKIAVHEYPYTDGVFAEDLGAKGKAFHVMGFLVEGGGAYGGKGTLKEQIIELERIAMQWGDGEFIHPTLGTRPKMCLLNLDIEQDQEGRVATIRFSLLENKVQATSFVAVNAKDNTIDNAGIAKKKSLLETLMMIKSSVRSYRAGILSVVNKFTTIVRQVISTATSLFSMITGLPGEIGRYIGSAITNDLKTNKTVQQLIGLGSANRVNVLNKVDQLSNALDDMDIEKIVNGISDTVSSVFESNPDPVQALNAMLPFANSLSMPSGTDEATGFNLLNDLIRRTAVICMAESTAKRAYVSYDDALNTRTIVCQYLDKELKVAGDQGLDDTYNALMNLRISVAQDLMRRGADLAKIEQITASASLPSLVWAQKIYQDSGREKELVKSANPIHPAFMPINFKALSS</sequence>
<dbReference type="Proteomes" id="UP000013248">
    <property type="component" value="Unassembled WGS sequence"/>
</dbReference>
<proteinExistence type="predicted"/>
<evidence type="ECO:0000313" key="3">
    <source>
        <dbReference type="Proteomes" id="UP000013248"/>
    </source>
</evidence>
<dbReference type="PATRIC" id="fig|1217705.3.peg.1816"/>
<feature type="domain" description="DNA circulation N-terminal" evidence="1">
    <location>
        <begin position="24"/>
        <end position="115"/>
    </location>
</feature>
<dbReference type="HOGENOM" id="CLU_046832_0_0_6"/>
<dbReference type="RefSeq" id="WP_005216936.1">
    <property type="nucleotide sequence ID" value="NZ_KB850089.1"/>
</dbReference>
<evidence type="ECO:0000313" key="2">
    <source>
        <dbReference type="EMBL" id="ENX00882.1"/>
    </source>
</evidence>
<dbReference type="AlphaFoldDB" id="N9NDG3"/>
<protein>
    <recommendedName>
        <fullName evidence="1">DNA circulation N-terminal domain-containing protein</fullName>
    </recommendedName>
</protein>
<dbReference type="Pfam" id="PF07157">
    <property type="entry name" value="DNA_circ_N"/>
    <property type="match status" value="1"/>
</dbReference>